<evidence type="ECO:0000313" key="1">
    <source>
        <dbReference type="EMBL" id="KAL3524643.1"/>
    </source>
</evidence>
<dbReference type="AlphaFoldDB" id="A0ABD3A4K1"/>
<dbReference type="EMBL" id="JBJUIK010000006">
    <property type="protein sequence ID" value="KAL3524643.1"/>
    <property type="molecule type" value="Genomic_DNA"/>
</dbReference>
<reference evidence="1 2" key="1">
    <citation type="submission" date="2024-11" db="EMBL/GenBank/DDBJ databases">
        <title>A near-complete genome assembly of Cinchona calisaya.</title>
        <authorList>
            <person name="Lian D.C."/>
            <person name="Zhao X.W."/>
            <person name="Wei L."/>
        </authorList>
    </citation>
    <scope>NUCLEOTIDE SEQUENCE [LARGE SCALE GENOMIC DNA]</scope>
    <source>
        <tissue evidence="1">Nenye</tissue>
    </source>
</reference>
<evidence type="ECO:0000313" key="2">
    <source>
        <dbReference type="Proteomes" id="UP001630127"/>
    </source>
</evidence>
<proteinExistence type="predicted"/>
<sequence>MKMNLDKFPIQFISLPKSQNHPSFSLTIHNLSPFLSLCVTLISSDHNLINYTINVLEDFDFSPDGEGIFEALGELLVHSVWAPDFSESPITQYFFLDISFSILLFSLKFAIDVGKY</sequence>
<gene>
    <name evidence="1" type="ORF">ACH5RR_013015</name>
</gene>
<keyword evidence="2" id="KW-1185">Reference proteome</keyword>
<dbReference type="Proteomes" id="UP001630127">
    <property type="component" value="Unassembled WGS sequence"/>
</dbReference>
<comment type="caution">
    <text evidence="1">The sequence shown here is derived from an EMBL/GenBank/DDBJ whole genome shotgun (WGS) entry which is preliminary data.</text>
</comment>
<accession>A0ABD3A4K1</accession>
<protein>
    <submittedName>
        <fullName evidence="1">Uncharacterized protein</fullName>
    </submittedName>
</protein>
<organism evidence="1 2">
    <name type="scientific">Cinchona calisaya</name>
    <dbReference type="NCBI Taxonomy" id="153742"/>
    <lineage>
        <taxon>Eukaryota</taxon>
        <taxon>Viridiplantae</taxon>
        <taxon>Streptophyta</taxon>
        <taxon>Embryophyta</taxon>
        <taxon>Tracheophyta</taxon>
        <taxon>Spermatophyta</taxon>
        <taxon>Magnoliopsida</taxon>
        <taxon>eudicotyledons</taxon>
        <taxon>Gunneridae</taxon>
        <taxon>Pentapetalae</taxon>
        <taxon>asterids</taxon>
        <taxon>lamiids</taxon>
        <taxon>Gentianales</taxon>
        <taxon>Rubiaceae</taxon>
        <taxon>Cinchonoideae</taxon>
        <taxon>Cinchoneae</taxon>
        <taxon>Cinchona</taxon>
    </lineage>
</organism>
<name>A0ABD3A4K1_9GENT</name>